<protein>
    <recommendedName>
        <fullName evidence="4">Polymerase nucleotidyl transferase domain-containing protein</fullName>
    </recommendedName>
</protein>
<sequence>MSARSWFNSLATGDERAAVSSITDQTFLRLFLHLCSKSDKEGNLPLSLEEITALYQQSTANPTVVTTSNGTSSSANGKASISDKPPADDSEPRTPMKEPKSSTTGDSCAPAFANASPCDSELSIKTEPPTPSDEDKISKLLSMLLSHVCAMLPSALLSEVVEIEKWLKNGDGSSSGGKKKNKGRNAQNGESKERVSSDDGPLVALALDPTILGVLRGGSMFYNLADKVVGLLKEEDDQEKGDDVERFLIDAPSDVTKSMWPAWLVQGSTKEQKQMNLGLILLAGFEMAITASHQRSTQTVEQLVDVGDIMLHIGGESSLHKVWKLNPSSGEADTASKLAKEIERIFLLRTLLKEDGEKLRTLVSGEEWSQFESSFEGFDGAFQTEHLVVTPLQWLLSSSSAGESCRDWKNLIAGIWSKIASHLYSVSKTNDKKQEEGRDKDFGIDGEALASPARKKKKKSKKKNKKKSPNLDADSQKEGDQKEQQADPVKQSDVPVKKSDKPPPPAAKGEKSNNSPVKAVIDKTPAKTCKSSESQEQVDSTSNSSQAATKSDEAATKPAPTNKQPESKSFDVTSIHEKSQSQADNEEENKPNDDADEWETVAVKTRKPKAKQTNDQANNSKSNNGNRSSQSSSGRNNNNCSSNHGEGGNKRHRDKKKNRKDKGEKDNNRRRNQPNNQTSVVKDVLTHILDVVDDEVSKRKQGVKSVASDDRRRSANSDKRSPATANNSRSNTDQRRRSQATPVSSSTDSNSKQQPRSLRDVVAGVTPTSGKSSDTVPQNGDQSKKSAPEPPRDAKIKPGLSYKSVIEPTRQQTPAVVTPTTTNEAKAPEKTVKAGGKENSKSKSASAAACRRDASSSSAQGKTKGTAPLETETNCVAAKEDSCQLPASTTEEDRNTPPLSTLLGPGTSCSATSSVASSLEAPHSSRFRHQSIASTEDVGVHLLNVCKQLSEEIDTFMSRRSLALDVRRKERSAVLGALQDTLVKIWPGNCHVEMYGSCATQLDLPSSDLDLVVCGLDEMMMNHIPIDHATGSIMPSPDSSSMNLHSPSPSESAQNLQHQQSFENGSQKLHQSFENSVHTLPHSPAEIAHEHQTPNQQEFNSSFAESNADEVTEFVPENGAGMVYEASEEDVTMGMEGYNLDYHGNQQEYYYVPYNYMPPMSLNAQRVIRLASELEMQPWAVQVKAIPTAAVPVVKILADPSKLPGAVGTGDNWIIAAQAGAPGTPPLTPEQIPSTPNQFSASSHFFAQPTMPSWRGADIMNGLQPVDITFEGPEHGGIGSTTYSACVVQDACIETGLSPDKTPVVQVKMVLKELLAQRRLNEPFTGGLSSYALLLLLLAVVKERQIIQEEMERVEKQRQEVNQPDTRDNKPPQKQQNNTGPRLSAAQIVAGKSNSAKPSFNNKKNDAPPTTDASNNAHAISKEKPEVEKKQVSSSSWASIAKKSNGSTARTDSMSTATISNSSSLVTKRNANDKSEALQSSSTDEAKQNVPHKASASSPTLVQSGSTMNSAETESEPAQGKVAKTLPQSKVTLEGQAPLTSEEELKPPLIPQCSNDVLEVLCSGELTAGKLLMHFLLFYGQHFDAQSTLIDVNGTHHPEYGTLDLEKLSPFVTRPPGGNIDPITGMYSVDPIVVYDPLEGAMDHNVAKRCYCWNNVKWVFAQSYMTVSSIVETSGTSSKTVTKERSRREKKTDDSATAKKSGAGDPSSKEQSSASRGDIVSPILELLLSF</sequence>
<dbReference type="Gene3D" id="3.30.460.10">
    <property type="entry name" value="Beta Polymerase, domain 2"/>
    <property type="match status" value="1"/>
</dbReference>
<feature type="region of interest" description="Disordered" evidence="1">
    <location>
        <begin position="64"/>
        <end position="112"/>
    </location>
</feature>
<dbReference type="GO" id="GO:1990817">
    <property type="term" value="F:poly(A) RNA polymerase activity"/>
    <property type="evidence" value="ECO:0007669"/>
    <property type="project" value="UniProtKB-ARBA"/>
</dbReference>
<dbReference type="EMBL" id="JALLPJ020000514">
    <property type="protein sequence ID" value="KAL3789778.1"/>
    <property type="molecule type" value="Genomic_DNA"/>
</dbReference>
<dbReference type="InterPro" id="IPR043519">
    <property type="entry name" value="NT_sf"/>
</dbReference>
<feature type="compositionally biased region" description="Basic and acidic residues" evidence="1">
    <location>
        <begin position="565"/>
        <end position="579"/>
    </location>
</feature>
<accession>A0ABD3PP69</accession>
<feature type="compositionally biased region" description="Low complexity" evidence="1">
    <location>
        <begin position="1453"/>
        <end position="1464"/>
    </location>
</feature>
<feature type="compositionally biased region" description="Basic and acidic residues" evidence="1">
    <location>
        <begin position="1681"/>
        <end position="1697"/>
    </location>
</feature>
<feature type="compositionally biased region" description="Polar residues" evidence="1">
    <location>
        <begin position="1053"/>
        <end position="1065"/>
    </location>
</feature>
<keyword evidence="3" id="KW-1185">Reference proteome</keyword>
<feature type="compositionally biased region" description="Polar residues" evidence="1">
    <location>
        <begin position="1372"/>
        <end position="1381"/>
    </location>
</feature>
<feature type="compositionally biased region" description="Low complexity" evidence="1">
    <location>
        <begin position="1035"/>
        <end position="1052"/>
    </location>
</feature>
<dbReference type="PANTHER" id="PTHR23092">
    <property type="entry name" value="POLY(A) RNA POLYMERASE"/>
    <property type="match status" value="1"/>
</dbReference>
<feature type="compositionally biased region" description="Basic and acidic residues" evidence="1">
    <location>
        <begin position="1355"/>
        <end position="1371"/>
    </location>
</feature>
<organism evidence="2 3">
    <name type="scientific">Cyclotella atomus</name>
    <dbReference type="NCBI Taxonomy" id="382360"/>
    <lineage>
        <taxon>Eukaryota</taxon>
        <taxon>Sar</taxon>
        <taxon>Stramenopiles</taxon>
        <taxon>Ochrophyta</taxon>
        <taxon>Bacillariophyta</taxon>
        <taxon>Coscinodiscophyceae</taxon>
        <taxon>Thalassiosirophycidae</taxon>
        <taxon>Stephanodiscales</taxon>
        <taxon>Stephanodiscaceae</taxon>
        <taxon>Cyclotella</taxon>
    </lineage>
</organism>
<feature type="compositionally biased region" description="Polar residues" evidence="1">
    <location>
        <begin position="739"/>
        <end position="756"/>
    </location>
</feature>
<gene>
    <name evidence="2" type="ORF">ACHAWO_000249</name>
</gene>
<feature type="compositionally biased region" description="Low complexity" evidence="1">
    <location>
        <begin position="808"/>
        <end position="822"/>
    </location>
</feature>
<feature type="region of interest" description="Disordered" evidence="1">
    <location>
        <begin position="427"/>
        <end position="908"/>
    </location>
</feature>
<evidence type="ECO:0008006" key="4">
    <source>
        <dbReference type="Google" id="ProtNLM"/>
    </source>
</evidence>
<feature type="compositionally biased region" description="Basic residues" evidence="1">
    <location>
        <begin position="650"/>
        <end position="660"/>
    </location>
</feature>
<feature type="compositionally biased region" description="Basic and acidic residues" evidence="1">
    <location>
        <begin position="85"/>
        <end position="100"/>
    </location>
</feature>
<evidence type="ECO:0000313" key="3">
    <source>
        <dbReference type="Proteomes" id="UP001530400"/>
    </source>
</evidence>
<feature type="compositionally biased region" description="Low complexity" evidence="1">
    <location>
        <begin position="1432"/>
        <end position="1444"/>
    </location>
</feature>
<dbReference type="Gene3D" id="1.10.1410.10">
    <property type="match status" value="3"/>
</dbReference>
<dbReference type="Proteomes" id="UP001530400">
    <property type="component" value="Unassembled WGS sequence"/>
</dbReference>
<feature type="region of interest" description="Disordered" evidence="1">
    <location>
        <begin position="1028"/>
        <end position="1065"/>
    </location>
</feature>
<name>A0ABD3PP69_9STRA</name>
<feature type="compositionally biased region" description="Basic and acidic residues" evidence="1">
    <location>
        <begin position="429"/>
        <end position="443"/>
    </location>
</feature>
<dbReference type="SUPFAM" id="SSF81631">
    <property type="entry name" value="PAP/OAS1 substrate-binding domain"/>
    <property type="match status" value="1"/>
</dbReference>
<feature type="compositionally biased region" description="Low complexity" evidence="1">
    <location>
        <begin position="842"/>
        <end position="859"/>
    </location>
</feature>
<feature type="compositionally biased region" description="Polar residues" evidence="1">
    <location>
        <begin position="766"/>
        <end position="781"/>
    </location>
</feature>
<feature type="compositionally biased region" description="Polar residues" evidence="1">
    <location>
        <begin position="1495"/>
        <end position="1512"/>
    </location>
</feature>
<reference evidence="2 3" key="1">
    <citation type="submission" date="2024-10" db="EMBL/GenBank/DDBJ databases">
        <title>Updated reference genomes for cyclostephanoid diatoms.</title>
        <authorList>
            <person name="Roberts W.R."/>
            <person name="Alverson A.J."/>
        </authorList>
    </citation>
    <scope>NUCLEOTIDE SEQUENCE [LARGE SCALE GENOMIC DNA]</scope>
    <source>
        <strain evidence="2 3">AJA010-31</strain>
    </source>
</reference>
<feature type="compositionally biased region" description="Low complexity" evidence="1">
    <location>
        <begin position="618"/>
        <end position="644"/>
    </location>
</feature>
<feature type="region of interest" description="Disordered" evidence="1">
    <location>
        <begin position="168"/>
        <end position="199"/>
    </location>
</feature>
<dbReference type="SUPFAM" id="SSF81301">
    <property type="entry name" value="Nucleotidyltransferase"/>
    <property type="match status" value="1"/>
</dbReference>
<feature type="compositionally biased region" description="Basic and acidic residues" evidence="1">
    <location>
        <begin position="782"/>
        <end position="796"/>
    </location>
</feature>
<feature type="compositionally biased region" description="Low complexity" evidence="1">
    <location>
        <begin position="64"/>
        <end position="80"/>
    </location>
</feature>
<feature type="region of interest" description="Disordered" evidence="1">
    <location>
        <begin position="1675"/>
        <end position="1717"/>
    </location>
</feature>
<feature type="compositionally biased region" description="Polar residues" evidence="1">
    <location>
        <begin position="1392"/>
        <end position="1402"/>
    </location>
</feature>
<dbReference type="PANTHER" id="PTHR23092:SF15">
    <property type="entry name" value="INACTIVE NON-CANONICAL POLY(A) RNA POLYMERASE PROTEIN TRF4-2-RELATED"/>
    <property type="match status" value="1"/>
</dbReference>
<evidence type="ECO:0000313" key="2">
    <source>
        <dbReference type="EMBL" id="KAL3789778.1"/>
    </source>
</evidence>
<proteinExistence type="predicted"/>
<feature type="compositionally biased region" description="Basic and acidic residues" evidence="1">
    <location>
        <begin position="826"/>
        <end position="841"/>
    </location>
</feature>
<feature type="compositionally biased region" description="Basic residues" evidence="1">
    <location>
        <begin position="453"/>
        <end position="468"/>
    </location>
</feature>
<evidence type="ECO:0000256" key="1">
    <source>
        <dbReference type="SAM" id="MobiDB-lite"/>
    </source>
</evidence>
<feature type="region of interest" description="Disordered" evidence="1">
    <location>
        <begin position="1355"/>
        <end position="1530"/>
    </location>
</feature>
<feature type="compositionally biased region" description="Basic and acidic residues" evidence="1">
    <location>
        <begin position="707"/>
        <end position="721"/>
    </location>
</feature>
<feature type="compositionally biased region" description="Basic and acidic residues" evidence="1">
    <location>
        <begin position="1420"/>
        <end position="1431"/>
    </location>
</feature>
<feature type="compositionally biased region" description="Polar residues" evidence="1">
    <location>
        <begin position="529"/>
        <end position="549"/>
    </location>
</feature>
<feature type="compositionally biased region" description="Basic and acidic residues" evidence="1">
    <location>
        <begin position="474"/>
        <end position="485"/>
    </location>
</feature>
<comment type="caution">
    <text evidence="2">The sequence shown here is derived from an EMBL/GenBank/DDBJ whole genome shotgun (WGS) entry which is preliminary data.</text>
</comment>
<dbReference type="InterPro" id="IPR045862">
    <property type="entry name" value="Trf4-like"/>
</dbReference>